<feature type="transmembrane region" description="Helical" evidence="8">
    <location>
        <begin position="187"/>
        <end position="211"/>
    </location>
</feature>
<feature type="domain" description="Major facilitator superfamily (MFS) profile" evidence="9">
    <location>
        <begin position="94"/>
        <end position="576"/>
    </location>
</feature>
<dbReference type="GeneID" id="37022149"/>
<feature type="transmembrane region" description="Helical" evidence="8">
    <location>
        <begin position="420"/>
        <end position="441"/>
    </location>
</feature>
<dbReference type="FunFam" id="1.20.1720.10:FF:000013">
    <property type="entry name" value="Related to multidrug resistance proteins"/>
    <property type="match status" value="1"/>
</dbReference>
<feature type="region of interest" description="Disordered" evidence="7">
    <location>
        <begin position="1"/>
        <end position="25"/>
    </location>
</feature>
<feature type="transmembrane region" description="Helical" evidence="8">
    <location>
        <begin position="553"/>
        <end position="574"/>
    </location>
</feature>
<keyword evidence="5 8" id="KW-1133">Transmembrane helix</keyword>
<dbReference type="GO" id="GO:0012505">
    <property type="term" value="C:endomembrane system"/>
    <property type="evidence" value="ECO:0007669"/>
    <property type="project" value="UniProtKB-SubCell"/>
</dbReference>
<feature type="transmembrane region" description="Helical" evidence="8">
    <location>
        <begin position="391"/>
        <end position="413"/>
    </location>
</feature>
<dbReference type="PANTHER" id="PTHR23501">
    <property type="entry name" value="MAJOR FACILITATOR SUPERFAMILY"/>
    <property type="match status" value="1"/>
</dbReference>
<evidence type="ECO:0000313" key="10">
    <source>
        <dbReference type="EMBL" id="PWN35365.1"/>
    </source>
</evidence>
<dbReference type="EMBL" id="KZ819603">
    <property type="protein sequence ID" value="PWN35365.1"/>
    <property type="molecule type" value="Genomic_DNA"/>
</dbReference>
<evidence type="ECO:0000256" key="1">
    <source>
        <dbReference type="ARBA" id="ARBA00004127"/>
    </source>
</evidence>
<protein>
    <submittedName>
        <fullName evidence="10">MFS general substrate transporter</fullName>
    </submittedName>
</protein>
<dbReference type="Gene3D" id="1.20.1250.20">
    <property type="entry name" value="MFS general substrate transporter like domains"/>
    <property type="match status" value="1"/>
</dbReference>
<feature type="transmembrane region" description="Helical" evidence="8">
    <location>
        <begin position="91"/>
        <end position="117"/>
    </location>
</feature>
<sequence length="607" mass="64947">MASERTPLLSSRPSGLSASRPPIELTDDEVLAQESAFSAYRDATQGVDPNSSAFAPPDQSHFSINASGLAHGMAAEEATQIAEEPALRADILIIMGSMWIGTFLAAVDGTCVASIMGTIGSEFKTSKEIQWIGTSYLLTQTAFQPLYGRFSDIFGRKTATLFASFFFALGCLLCGLAQSFWQLCIARAIAGIGGGGLTTMSTIVTSDLVSLKARGTWQGLGNLVYAAGASFGAPLAGAFVDTGLGWRWAFLIQVPLCMVHFAVVSWKVDIPAGPGSITEKLKRIDVFGAITLVGSVTLIILGLSLGGNVRDWDDKVVLGSLIGGFVILVLFVLVEKYVAREPLMPMQVLFRRTPGFVALACWFLTMSQFGIIFKIPLYFNIVEQTSKSYAGLHLIPNAIIASACSLSSGLIMARVGRYKAMLTGFGISAVAGPLLMCFWKQGSTPEWLYWLTMPWNGAAYGGVLTITLVALIASIEPTMMAAATGVTYLFRATGSVLGIALTDVILQNSLQRKLYQTGLPKKVINAIRTDVDIINTLPKSQKVLAIGAMEASFHQVFIAITIAAFLAFLSLLPIQEFSLPGAKNAAPAPSTLTRQREEAIAEEEDEQ</sequence>
<accession>A0A316VIN1</accession>
<proteinExistence type="inferred from homology"/>
<dbReference type="InterPro" id="IPR020846">
    <property type="entry name" value="MFS_dom"/>
</dbReference>
<dbReference type="InterPro" id="IPR011701">
    <property type="entry name" value="MFS"/>
</dbReference>
<evidence type="ECO:0000256" key="7">
    <source>
        <dbReference type="SAM" id="MobiDB-lite"/>
    </source>
</evidence>
<dbReference type="GO" id="GO:0000329">
    <property type="term" value="C:fungal-type vacuole membrane"/>
    <property type="evidence" value="ECO:0007669"/>
    <property type="project" value="TreeGrafter"/>
</dbReference>
<dbReference type="Pfam" id="PF07690">
    <property type="entry name" value="MFS_1"/>
    <property type="match status" value="1"/>
</dbReference>
<feature type="transmembrane region" description="Helical" evidence="8">
    <location>
        <begin position="316"/>
        <end position="334"/>
    </location>
</feature>
<evidence type="ECO:0000256" key="3">
    <source>
        <dbReference type="ARBA" id="ARBA00022448"/>
    </source>
</evidence>
<dbReference type="RefSeq" id="XP_025355667.1">
    <property type="nucleotide sequence ID" value="XM_025500368.1"/>
</dbReference>
<feature type="transmembrane region" description="Helical" evidence="8">
    <location>
        <begin position="447"/>
        <end position="473"/>
    </location>
</feature>
<feature type="transmembrane region" description="Helical" evidence="8">
    <location>
        <begin position="355"/>
        <end position="379"/>
    </location>
</feature>
<dbReference type="AlphaFoldDB" id="A0A316VIN1"/>
<evidence type="ECO:0000256" key="8">
    <source>
        <dbReference type="SAM" id="Phobius"/>
    </source>
</evidence>
<keyword evidence="4 8" id="KW-0812">Transmembrane</keyword>
<evidence type="ECO:0000256" key="5">
    <source>
        <dbReference type="ARBA" id="ARBA00022989"/>
    </source>
</evidence>
<feature type="transmembrane region" description="Helical" evidence="8">
    <location>
        <begin position="286"/>
        <end position="304"/>
    </location>
</feature>
<dbReference type="PROSITE" id="PS50850">
    <property type="entry name" value="MFS"/>
    <property type="match status" value="1"/>
</dbReference>
<gene>
    <name evidence="10" type="ORF">FA14DRAFT_172014</name>
</gene>
<comment type="similarity">
    <text evidence="2">Belongs to the major facilitator superfamily.</text>
</comment>
<dbReference type="FunCoup" id="A0A316VIN1">
    <property type="interactions" value="17"/>
</dbReference>
<feature type="compositionally biased region" description="Polar residues" evidence="7">
    <location>
        <begin position="8"/>
        <end position="17"/>
    </location>
</feature>
<feature type="transmembrane region" description="Helical" evidence="8">
    <location>
        <begin position="159"/>
        <end position="181"/>
    </location>
</feature>
<feature type="region of interest" description="Disordered" evidence="7">
    <location>
        <begin position="584"/>
        <end position="607"/>
    </location>
</feature>
<dbReference type="InterPro" id="IPR036259">
    <property type="entry name" value="MFS_trans_sf"/>
</dbReference>
<name>A0A316VIN1_9BASI</name>
<dbReference type="OrthoDB" id="3437016at2759"/>
<evidence type="ECO:0000256" key="4">
    <source>
        <dbReference type="ARBA" id="ARBA00022692"/>
    </source>
</evidence>
<evidence type="ECO:0000256" key="2">
    <source>
        <dbReference type="ARBA" id="ARBA00008335"/>
    </source>
</evidence>
<dbReference type="GO" id="GO:0015174">
    <property type="term" value="F:basic amino acid transmembrane transporter activity"/>
    <property type="evidence" value="ECO:0007669"/>
    <property type="project" value="TreeGrafter"/>
</dbReference>
<evidence type="ECO:0000259" key="9">
    <source>
        <dbReference type="PROSITE" id="PS50850"/>
    </source>
</evidence>
<feature type="transmembrane region" description="Helical" evidence="8">
    <location>
        <begin position="485"/>
        <end position="506"/>
    </location>
</feature>
<keyword evidence="3" id="KW-0813">Transport</keyword>
<keyword evidence="11" id="KW-1185">Reference proteome</keyword>
<dbReference type="STRING" id="1280837.A0A316VIN1"/>
<evidence type="ECO:0000256" key="6">
    <source>
        <dbReference type="ARBA" id="ARBA00023136"/>
    </source>
</evidence>
<dbReference type="InParanoid" id="A0A316VIN1"/>
<evidence type="ECO:0000313" key="11">
    <source>
        <dbReference type="Proteomes" id="UP000245771"/>
    </source>
</evidence>
<comment type="subcellular location">
    <subcellularLocation>
        <location evidence="1">Endomembrane system</location>
        <topology evidence="1">Multi-pass membrane protein</topology>
    </subcellularLocation>
</comment>
<organism evidence="10 11">
    <name type="scientific">Meira miltonrushii</name>
    <dbReference type="NCBI Taxonomy" id="1280837"/>
    <lineage>
        <taxon>Eukaryota</taxon>
        <taxon>Fungi</taxon>
        <taxon>Dikarya</taxon>
        <taxon>Basidiomycota</taxon>
        <taxon>Ustilaginomycotina</taxon>
        <taxon>Exobasidiomycetes</taxon>
        <taxon>Exobasidiales</taxon>
        <taxon>Brachybasidiaceae</taxon>
        <taxon>Meira</taxon>
    </lineage>
</organism>
<dbReference type="SUPFAM" id="SSF103473">
    <property type="entry name" value="MFS general substrate transporter"/>
    <property type="match status" value="1"/>
</dbReference>
<feature type="transmembrane region" description="Helical" evidence="8">
    <location>
        <begin position="223"/>
        <end position="240"/>
    </location>
</feature>
<dbReference type="PANTHER" id="PTHR23501:SF191">
    <property type="entry name" value="VACUOLAR BASIC AMINO ACID TRANSPORTER 4"/>
    <property type="match status" value="1"/>
</dbReference>
<dbReference type="GO" id="GO:0005886">
    <property type="term" value="C:plasma membrane"/>
    <property type="evidence" value="ECO:0007669"/>
    <property type="project" value="TreeGrafter"/>
</dbReference>
<dbReference type="Proteomes" id="UP000245771">
    <property type="component" value="Unassembled WGS sequence"/>
</dbReference>
<dbReference type="Gene3D" id="1.20.1720.10">
    <property type="entry name" value="Multidrug resistance protein D"/>
    <property type="match status" value="1"/>
</dbReference>
<feature type="transmembrane region" description="Helical" evidence="8">
    <location>
        <begin position="246"/>
        <end position="266"/>
    </location>
</feature>
<keyword evidence="6 8" id="KW-0472">Membrane</keyword>
<reference evidence="10 11" key="1">
    <citation type="journal article" date="2018" name="Mol. Biol. Evol.">
        <title>Broad Genomic Sampling Reveals a Smut Pathogenic Ancestry of the Fungal Clade Ustilaginomycotina.</title>
        <authorList>
            <person name="Kijpornyongpan T."/>
            <person name="Mondo S.J."/>
            <person name="Barry K."/>
            <person name="Sandor L."/>
            <person name="Lee J."/>
            <person name="Lipzen A."/>
            <person name="Pangilinan J."/>
            <person name="LaButti K."/>
            <person name="Hainaut M."/>
            <person name="Henrissat B."/>
            <person name="Grigoriev I.V."/>
            <person name="Spatafora J.W."/>
            <person name="Aime M.C."/>
        </authorList>
    </citation>
    <scope>NUCLEOTIDE SEQUENCE [LARGE SCALE GENOMIC DNA]</scope>
    <source>
        <strain evidence="10 11">MCA 3882</strain>
    </source>
</reference>